<keyword evidence="1" id="KW-1133">Transmembrane helix</keyword>
<protein>
    <submittedName>
        <fullName evidence="2">Uncharacterized protein</fullName>
    </submittedName>
</protein>
<dbReference type="Proteomes" id="UP000016933">
    <property type="component" value="Unassembled WGS sequence"/>
</dbReference>
<dbReference type="HOGENOM" id="CLU_2346653_0_0_1"/>
<evidence type="ECO:0000313" key="3">
    <source>
        <dbReference type="Proteomes" id="UP000016933"/>
    </source>
</evidence>
<gene>
    <name evidence="2" type="ORF">DOTSEDRAFT_74922</name>
</gene>
<proteinExistence type="predicted"/>
<reference evidence="3" key="1">
    <citation type="journal article" date="2012" name="PLoS Genet.">
        <title>The genomes of the fungal plant pathogens Cladosporium fulvum and Dothistroma septosporum reveal adaptation to different hosts and lifestyles but also signatures of common ancestry.</title>
        <authorList>
            <person name="de Wit P.J.G.M."/>
            <person name="van der Burgt A."/>
            <person name="Oekmen B."/>
            <person name="Stergiopoulos I."/>
            <person name="Abd-Elsalam K.A."/>
            <person name="Aerts A.L."/>
            <person name="Bahkali A.H."/>
            <person name="Beenen H.G."/>
            <person name="Chettri P."/>
            <person name="Cox M.P."/>
            <person name="Datema E."/>
            <person name="de Vries R.P."/>
            <person name="Dhillon B."/>
            <person name="Ganley A.R."/>
            <person name="Griffiths S.A."/>
            <person name="Guo Y."/>
            <person name="Hamelin R.C."/>
            <person name="Henrissat B."/>
            <person name="Kabir M.S."/>
            <person name="Jashni M.K."/>
            <person name="Kema G."/>
            <person name="Klaubauf S."/>
            <person name="Lapidus A."/>
            <person name="Levasseur A."/>
            <person name="Lindquist E."/>
            <person name="Mehrabi R."/>
            <person name="Ohm R.A."/>
            <person name="Owen T.J."/>
            <person name="Salamov A."/>
            <person name="Schwelm A."/>
            <person name="Schijlen E."/>
            <person name="Sun H."/>
            <person name="van den Burg H.A."/>
            <person name="van Ham R.C.H.J."/>
            <person name="Zhang S."/>
            <person name="Goodwin S.B."/>
            <person name="Grigoriev I.V."/>
            <person name="Collemare J."/>
            <person name="Bradshaw R.E."/>
        </authorList>
    </citation>
    <scope>NUCLEOTIDE SEQUENCE [LARGE SCALE GENOMIC DNA]</scope>
    <source>
        <strain evidence="3">NZE10 / CBS 128990</strain>
    </source>
</reference>
<organism evidence="2 3">
    <name type="scientific">Dothistroma septosporum (strain NZE10 / CBS 128990)</name>
    <name type="common">Red band needle blight fungus</name>
    <name type="synonym">Mycosphaerella pini</name>
    <dbReference type="NCBI Taxonomy" id="675120"/>
    <lineage>
        <taxon>Eukaryota</taxon>
        <taxon>Fungi</taxon>
        <taxon>Dikarya</taxon>
        <taxon>Ascomycota</taxon>
        <taxon>Pezizomycotina</taxon>
        <taxon>Dothideomycetes</taxon>
        <taxon>Dothideomycetidae</taxon>
        <taxon>Mycosphaerellales</taxon>
        <taxon>Mycosphaerellaceae</taxon>
        <taxon>Dothistroma</taxon>
    </lineage>
</organism>
<dbReference type="AlphaFoldDB" id="N1PFC9"/>
<keyword evidence="1" id="KW-0472">Membrane</keyword>
<keyword evidence="1" id="KW-0812">Transmembrane</keyword>
<evidence type="ECO:0000256" key="1">
    <source>
        <dbReference type="SAM" id="Phobius"/>
    </source>
</evidence>
<feature type="transmembrane region" description="Helical" evidence="1">
    <location>
        <begin position="55"/>
        <end position="78"/>
    </location>
</feature>
<evidence type="ECO:0000313" key="2">
    <source>
        <dbReference type="EMBL" id="EME40280.1"/>
    </source>
</evidence>
<keyword evidence="3" id="KW-1185">Reference proteome</keyword>
<accession>N1PFC9</accession>
<sequence length="97" mass="10616">MGTDDRATLVQQTAISPSKIDTQHTITMYRLNNLISRSTSSEHEQVRSGCTDNDAALCGISLCIGALVGIAIVAYLVWKISLCIKARGIRIDMEDFE</sequence>
<name>N1PFC9_DOTSN</name>
<dbReference type="EMBL" id="KB446544">
    <property type="protein sequence ID" value="EME40280.1"/>
    <property type="molecule type" value="Genomic_DNA"/>
</dbReference>
<reference evidence="2 3" key="2">
    <citation type="journal article" date="2012" name="PLoS Pathog.">
        <title>Diverse lifestyles and strategies of plant pathogenesis encoded in the genomes of eighteen Dothideomycetes fungi.</title>
        <authorList>
            <person name="Ohm R.A."/>
            <person name="Feau N."/>
            <person name="Henrissat B."/>
            <person name="Schoch C.L."/>
            <person name="Horwitz B.A."/>
            <person name="Barry K.W."/>
            <person name="Condon B.J."/>
            <person name="Copeland A.C."/>
            <person name="Dhillon B."/>
            <person name="Glaser F."/>
            <person name="Hesse C.N."/>
            <person name="Kosti I."/>
            <person name="LaButti K."/>
            <person name="Lindquist E.A."/>
            <person name="Lucas S."/>
            <person name="Salamov A.A."/>
            <person name="Bradshaw R.E."/>
            <person name="Ciuffetti L."/>
            <person name="Hamelin R.C."/>
            <person name="Kema G.H.J."/>
            <person name="Lawrence C."/>
            <person name="Scott J.A."/>
            <person name="Spatafora J.W."/>
            <person name="Turgeon B.G."/>
            <person name="de Wit P.J.G.M."/>
            <person name="Zhong S."/>
            <person name="Goodwin S.B."/>
            <person name="Grigoriev I.V."/>
        </authorList>
    </citation>
    <scope>NUCLEOTIDE SEQUENCE [LARGE SCALE GENOMIC DNA]</scope>
    <source>
        <strain evidence="3">NZE10 / CBS 128990</strain>
    </source>
</reference>